<dbReference type="PROSITE" id="PS51257">
    <property type="entry name" value="PROKAR_LIPOPROTEIN"/>
    <property type="match status" value="1"/>
</dbReference>
<organism evidence="2 3">
    <name type="scientific">Sorangium cellulosum</name>
    <name type="common">Polyangium cellulosum</name>
    <dbReference type="NCBI Taxonomy" id="56"/>
    <lineage>
        <taxon>Bacteria</taxon>
        <taxon>Pseudomonadati</taxon>
        <taxon>Myxococcota</taxon>
        <taxon>Polyangia</taxon>
        <taxon>Polyangiales</taxon>
        <taxon>Polyangiaceae</taxon>
        <taxon>Sorangium</taxon>
    </lineage>
</organism>
<reference evidence="2 3" key="1">
    <citation type="submission" date="2015-09" db="EMBL/GenBank/DDBJ databases">
        <title>Sorangium comparison.</title>
        <authorList>
            <person name="Zaburannyi N."/>
            <person name="Bunk B."/>
            <person name="Overmann J."/>
            <person name="Mueller R."/>
        </authorList>
    </citation>
    <scope>NUCLEOTIDE SEQUENCE [LARGE SCALE GENOMIC DNA]</scope>
    <source>
        <strain evidence="2 3">So ceGT47</strain>
    </source>
</reference>
<accession>A0A4P2QC74</accession>
<protein>
    <submittedName>
        <fullName evidence="2">Uncharacterized protein</fullName>
    </submittedName>
</protein>
<gene>
    <name evidence="2" type="ORF">SOCEGT47_079240</name>
</gene>
<evidence type="ECO:0000313" key="2">
    <source>
        <dbReference type="EMBL" id="AUX27337.1"/>
    </source>
</evidence>
<dbReference type="OrthoDB" id="5508353at2"/>
<feature type="chain" id="PRO_5020953937" evidence="1">
    <location>
        <begin position="19"/>
        <end position="386"/>
    </location>
</feature>
<dbReference type="RefSeq" id="WP_129355531.1">
    <property type="nucleotide sequence ID" value="NZ_CP012670.1"/>
</dbReference>
<keyword evidence="1" id="KW-0732">Signal</keyword>
<evidence type="ECO:0000256" key="1">
    <source>
        <dbReference type="SAM" id="SignalP"/>
    </source>
</evidence>
<dbReference type="Proteomes" id="UP000295781">
    <property type="component" value="Chromosome"/>
</dbReference>
<name>A0A4P2QC74_SORCE</name>
<evidence type="ECO:0000313" key="3">
    <source>
        <dbReference type="Proteomes" id="UP000295781"/>
    </source>
</evidence>
<feature type="signal peptide" evidence="1">
    <location>
        <begin position="1"/>
        <end position="18"/>
    </location>
</feature>
<sequence length="386" mass="38406">MKRLSLLSLASVLAPLLAGCPIYEETEDHFCDAEDCVTGTPGGCEAPVDCGINETCGEDHQCHVGDCTLWGCSDGFTCEVADDRTASCVAGDAPGAGGGSSGAGGGSSGAGGSGGGGSDTVYCGNPDDCAAGETCAPDGTCRPGSCAQGLPAGEPLGCVEGFVCEGDGTTATCVPETPAACGADLDCAGLGPGYLCVSGICTAPQDQCLDQTQCPDGARCVEGKCTPACSADDDCPSSYRCDTPLGICSQPAQPCVITDDCGGPASVCVDGACVPRSDGATCPDGHVWVENGCIPNQSSNFVCSADGEQDVCAPGSICLNHSCYISCDQPNTNACDSQSPSLRECRTVATSSGVHQVCGSSENLGGECDPETPCSEGKICIDGFCR</sequence>
<dbReference type="EMBL" id="CP012670">
    <property type="protein sequence ID" value="AUX27337.1"/>
    <property type="molecule type" value="Genomic_DNA"/>
</dbReference>
<dbReference type="AlphaFoldDB" id="A0A4P2QC74"/>
<proteinExistence type="predicted"/>